<dbReference type="PATRIC" id="fig|1305737.6.peg.277"/>
<protein>
    <submittedName>
        <fullName evidence="1">Uncharacterized protein</fullName>
    </submittedName>
</protein>
<sequence length="97" mass="11618">MAAEKFFVGYGFRWMDEMIIPENLEKAFADRKEKVFRTQNFVYYVFRGVTLARIYNLGDYPLLRNIYLQEIKKKTGMTPFTIASFLQLLDYLDHLED</sequence>
<dbReference type="AlphaFoldDB" id="A0A0P8A2H0"/>
<reference evidence="1 2" key="1">
    <citation type="submission" date="2015-09" db="EMBL/GenBank/DDBJ databases">
        <title>Identification and resolution of microdiversity through metagenomic sequencing of parallel consortia.</title>
        <authorList>
            <person name="Nelson W.C."/>
            <person name="Romine M.F."/>
            <person name="Lindemann S.R."/>
        </authorList>
    </citation>
    <scope>NUCLEOTIDE SEQUENCE [LARGE SCALE GENOMIC DNA]</scope>
    <source>
        <strain evidence="1">HL-49</strain>
    </source>
</reference>
<name>A0A0P8A2H0_9BACT</name>
<dbReference type="EMBL" id="LJXT01000144">
    <property type="protein sequence ID" value="KPQ09381.1"/>
    <property type="molecule type" value="Genomic_DNA"/>
</dbReference>
<evidence type="ECO:0000313" key="2">
    <source>
        <dbReference type="Proteomes" id="UP000050421"/>
    </source>
</evidence>
<organism evidence="1 2">
    <name type="scientific">Algoriphagus marincola HL-49</name>
    <dbReference type="NCBI Taxonomy" id="1305737"/>
    <lineage>
        <taxon>Bacteria</taxon>
        <taxon>Pseudomonadati</taxon>
        <taxon>Bacteroidota</taxon>
        <taxon>Cytophagia</taxon>
        <taxon>Cytophagales</taxon>
        <taxon>Cyclobacteriaceae</taxon>
        <taxon>Algoriphagus</taxon>
    </lineage>
</organism>
<accession>A0A0P8A2H0</accession>
<gene>
    <name evidence="1" type="ORF">HLUCCX10_16390</name>
</gene>
<dbReference type="Proteomes" id="UP000050421">
    <property type="component" value="Unassembled WGS sequence"/>
</dbReference>
<proteinExistence type="predicted"/>
<dbReference type="OrthoDB" id="825031at2"/>
<comment type="caution">
    <text evidence="1">The sequence shown here is derived from an EMBL/GenBank/DDBJ whole genome shotgun (WGS) entry which is preliminary data.</text>
</comment>
<evidence type="ECO:0000313" key="1">
    <source>
        <dbReference type="EMBL" id="KPQ09381.1"/>
    </source>
</evidence>